<evidence type="ECO:0000256" key="2">
    <source>
        <dbReference type="ARBA" id="ARBA00022840"/>
    </source>
</evidence>
<gene>
    <name evidence="4" type="ORF">EST38_g5159</name>
</gene>
<dbReference type="GO" id="GO:0004335">
    <property type="term" value="F:galactokinase activity"/>
    <property type="evidence" value="ECO:0007669"/>
    <property type="project" value="TreeGrafter"/>
</dbReference>
<dbReference type="STRING" id="2316362.A0A4Q2DL39"/>
<dbReference type="InterPro" id="IPR019539">
    <property type="entry name" value="GalKase_N"/>
</dbReference>
<reference evidence="4 5" key="1">
    <citation type="submission" date="2019-01" db="EMBL/GenBank/DDBJ databases">
        <title>Draft genome sequence of Psathyrella aberdarensis IHI B618.</title>
        <authorList>
            <person name="Buettner E."/>
            <person name="Kellner H."/>
        </authorList>
    </citation>
    <scope>NUCLEOTIDE SEQUENCE [LARGE SCALE GENOMIC DNA]</scope>
    <source>
        <strain evidence="4 5">IHI B618</strain>
    </source>
</reference>
<comment type="caution">
    <text evidence="4">The sequence shown here is derived from an EMBL/GenBank/DDBJ whole genome shotgun (WGS) entry which is preliminary data.</text>
</comment>
<protein>
    <recommendedName>
        <fullName evidence="3">Galactokinase N-terminal domain-containing protein</fullName>
    </recommendedName>
</protein>
<sequence>MIAHQDIPVYTNLNDVFGSLGASLQNIERWNGLAEEFERRYGRKPKYIARAPGRVNLIGEHIDYALFGVLPAAVEPDILIACGPSSPPLSVGTDPHPPQAPGTVVADNLHQKYSRQVFTPNTTSTTIRSSKAATSTAADEDAHAEEWNLDINTKELRWESYVKAGYYVEYFCSSSYRP</sequence>
<dbReference type="GO" id="GO:0006012">
    <property type="term" value="P:galactose metabolic process"/>
    <property type="evidence" value="ECO:0007669"/>
    <property type="project" value="TreeGrafter"/>
</dbReference>
<evidence type="ECO:0000256" key="1">
    <source>
        <dbReference type="ARBA" id="ARBA00022741"/>
    </source>
</evidence>
<dbReference type="InterPro" id="IPR014721">
    <property type="entry name" value="Ribsml_uS5_D2-typ_fold_subgr"/>
</dbReference>
<dbReference type="PANTHER" id="PTHR10457">
    <property type="entry name" value="MEVALONATE KINASE/GALACTOKINASE"/>
    <property type="match status" value="1"/>
</dbReference>
<dbReference type="Proteomes" id="UP000290288">
    <property type="component" value="Unassembled WGS sequence"/>
</dbReference>
<dbReference type="OrthoDB" id="187738at2759"/>
<name>A0A4Q2DL39_9AGAR</name>
<dbReference type="GO" id="GO:0005524">
    <property type="term" value="F:ATP binding"/>
    <property type="evidence" value="ECO:0007669"/>
    <property type="project" value="UniProtKB-KW"/>
</dbReference>
<dbReference type="PANTHER" id="PTHR10457:SF7">
    <property type="entry name" value="GALACTOKINASE-RELATED"/>
    <property type="match status" value="1"/>
</dbReference>
<evidence type="ECO:0000259" key="3">
    <source>
        <dbReference type="Pfam" id="PF10509"/>
    </source>
</evidence>
<dbReference type="Pfam" id="PF10509">
    <property type="entry name" value="GalKase_gal_bdg"/>
    <property type="match status" value="1"/>
</dbReference>
<dbReference type="GO" id="GO:0005829">
    <property type="term" value="C:cytosol"/>
    <property type="evidence" value="ECO:0007669"/>
    <property type="project" value="TreeGrafter"/>
</dbReference>
<keyword evidence="5" id="KW-1185">Reference proteome</keyword>
<dbReference type="AlphaFoldDB" id="A0A4Q2DL39"/>
<proteinExistence type="predicted"/>
<evidence type="ECO:0000313" key="4">
    <source>
        <dbReference type="EMBL" id="RXW20693.1"/>
    </source>
</evidence>
<dbReference type="InterPro" id="IPR020568">
    <property type="entry name" value="Ribosomal_Su5_D2-typ_SF"/>
</dbReference>
<dbReference type="Gene3D" id="3.30.230.10">
    <property type="match status" value="1"/>
</dbReference>
<keyword evidence="2" id="KW-0067">ATP-binding</keyword>
<evidence type="ECO:0000313" key="5">
    <source>
        <dbReference type="Proteomes" id="UP000290288"/>
    </source>
</evidence>
<dbReference type="PROSITE" id="PS00106">
    <property type="entry name" value="GALACTOKINASE"/>
    <property type="match status" value="1"/>
</dbReference>
<feature type="domain" description="Galactokinase N-terminal" evidence="3">
    <location>
        <begin position="35"/>
        <end position="84"/>
    </location>
</feature>
<keyword evidence="1" id="KW-0547">Nucleotide-binding</keyword>
<dbReference type="EMBL" id="SDEE01000137">
    <property type="protein sequence ID" value="RXW20693.1"/>
    <property type="molecule type" value="Genomic_DNA"/>
</dbReference>
<accession>A0A4Q2DL39</accession>
<dbReference type="SUPFAM" id="SSF54211">
    <property type="entry name" value="Ribosomal protein S5 domain 2-like"/>
    <property type="match status" value="1"/>
</dbReference>
<organism evidence="4 5">
    <name type="scientific">Candolleomyces aberdarensis</name>
    <dbReference type="NCBI Taxonomy" id="2316362"/>
    <lineage>
        <taxon>Eukaryota</taxon>
        <taxon>Fungi</taxon>
        <taxon>Dikarya</taxon>
        <taxon>Basidiomycota</taxon>
        <taxon>Agaricomycotina</taxon>
        <taxon>Agaricomycetes</taxon>
        <taxon>Agaricomycetidae</taxon>
        <taxon>Agaricales</taxon>
        <taxon>Agaricineae</taxon>
        <taxon>Psathyrellaceae</taxon>
        <taxon>Candolleomyces</taxon>
    </lineage>
</organism>
<dbReference type="InterPro" id="IPR019741">
    <property type="entry name" value="Galactokinase_CS"/>
</dbReference>